<comment type="caution">
    <text evidence="1">The sequence shown here is derived from an EMBL/GenBank/DDBJ whole genome shotgun (WGS) entry which is preliminary data.</text>
</comment>
<evidence type="ECO:0000313" key="1">
    <source>
        <dbReference type="EMBL" id="MBE8725716.1"/>
    </source>
</evidence>
<keyword evidence="2" id="KW-1185">Reference proteome</keyword>
<dbReference type="Proteomes" id="UP000640614">
    <property type="component" value="Unassembled WGS sequence"/>
</dbReference>
<name>A0ABR9TK23_9FLAO</name>
<accession>A0ABR9TK23</accession>
<proteinExistence type="predicted"/>
<evidence type="ECO:0000313" key="2">
    <source>
        <dbReference type="Proteomes" id="UP000640614"/>
    </source>
</evidence>
<gene>
    <name evidence="1" type="ORF">C4F50_12240</name>
</gene>
<reference evidence="1 2" key="1">
    <citation type="submission" date="2018-07" db="EMBL/GenBank/DDBJ databases">
        <title>Genome assembly of strain KB82.</title>
        <authorList>
            <person name="Kukolya J."/>
            <person name="Horvath B."/>
            <person name="Nagy I."/>
            <person name="Toth A."/>
        </authorList>
    </citation>
    <scope>NUCLEOTIDE SEQUENCE [LARGE SCALE GENOMIC DNA]</scope>
    <source>
        <strain evidence="1 2">Kb82</strain>
    </source>
</reference>
<dbReference type="EMBL" id="PRDM01000002">
    <property type="protein sequence ID" value="MBE8725716.1"/>
    <property type="molecule type" value="Genomic_DNA"/>
</dbReference>
<sequence length="61" mass="7384">MAVKKNIFRKMSYLQRQRGFAIRARKENQVLNVIKFSIWCGHGLQIRAIVSDIKWRLKKYF</sequence>
<protein>
    <submittedName>
        <fullName evidence="1">Uncharacterized protein</fullName>
    </submittedName>
</protein>
<organism evidence="1 2">
    <name type="scientific">Flavobacterium hungaricum</name>
    <dbReference type="NCBI Taxonomy" id="2082725"/>
    <lineage>
        <taxon>Bacteria</taxon>
        <taxon>Pseudomonadati</taxon>
        <taxon>Bacteroidota</taxon>
        <taxon>Flavobacteriia</taxon>
        <taxon>Flavobacteriales</taxon>
        <taxon>Flavobacteriaceae</taxon>
        <taxon>Flavobacterium</taxon>
    </lineage>
</organism>